<evidence type="ECO:0000313" key="9">
    <source>
        <dbReference type="EMBL" id="CAJ91253.1"/>
    </source>
</evidence>
<dbReference type="GO" id="GO:0005886">
    <property type="term" value="C:plasma membrane"/>
    <property type="evidence" value="ECO:0007669"/>
    <property type="project" value="TreeGrafter"/>
</dbReference>
<dbReference type="Pfam" id="PF02771">
    <property type="entry name" value="Acyl-CoA_dh_N"/>
    <property type="match status" value="2"/>
</dbReference>
<keyword evidence="11" id="KW-1185">Reference proteome</keyword>
<dbReference type="SUPFAM" id="SSF56645">
    <property type="entry name" value="Acyl-CoA dehydrogenase NM domain-like"/>
    <property type="match status" value="2"/>
</dbReference>
<organism evidence="9 11">
    <name type="scientific">Cupriavidus necator (strain ATCC 17699 / DSM 428 / KCTC 22496 / NCIMB 10442 / H16 / Stanier 337)</name>
    <name type="common">Ralstonia eutropha</name>
    <dbReference type="NCBI Taxonomy" id="381666"/>
    <lineage>
        <taxon>Bacteria</taxon>
        <taxon>Pseudomonadati</taxon>
        <taxon>Pseudomonadota</taxon>
        <taxon>Betaproteobacteria</taxon>
        <taxon>Burkholderiales</taxon>
        <taxon>Burkholderiaceae</taxon>
        <taxon>Cupriavidus</taxon>
    </lineage>
</organism>
<dbReference type="KEGG" id="reh:H16_A0101"/>
<dbReference type="InterPro" id="IPR036250">
    <property type="entry name" value="AcylCo_DH-like_C"/>
</dbReference>
<evidence type="ECO:0000313" key="10">
    <source>
        <dbReference type="EMBL" id="QCB99215.1"/>
    </source>
</evidence>
<evidence type="ECO:0000259" key="6">
    <source>
        <dbReference type="Pfam" id="PF00441"/>
    </source>
</evidence>
<evidence type="ECO:0000313" key="11">
    <source>
        <dbReference type="Proteomes" id="UP000008210"/>
    </source>
</evidence>
<dbReference type="InterPro" id="IPR046373">
    <property type="entry name" value="Acyl-CoA_Oxase/DH_mid-dom_sf"/>
</dbReference>
<evidence type="ECO:0000256" key="3">
    <source>
        <dbReference type="ARBA" id="ARBA00022630"/>
    </source>
</evidence>
<dbReference type="InterPro" id="IPR009100">
    <property type="entry name" value="AcylCoA_DH/oxidase_NM_dom_sf"/>
</dbReference>
<dbReference type="OrthoDB" id="9770681at2"/>
<evidence type="ECO:0000256" key="5">
    <source>
        <dbReference type="ARBA" id="ARBA00023002"/>
    </source>
</evidence>
<evidence type="ECO:0000259" key="7">
    <source>
        <dbReference type="Pfam" id="PF02770"/>
    </source>
</evidence>
<protein>
    <submittedName>
        <fullName evidence="9">Acyl-CoA dehydrogenase</fullName>
        <ecNumber evidence="9">1.3.99.3</ecNumber>
    </submittedName>
</protein>
<feature type="domain" description="Acyl-CoA oxidase/dehydrogenase middle" evidence="7">
    <location>
        <begin position="126"/>
        <end position="221"/>
    </location>
</feature>
<evidence type="ECO:0000256" key="2">
    <source>
        <dbReference type="ARBA" id="ARBA00009347"/>
    </source>
</evidence>
<gene>
    <name evidence="9" type="ordered locus">H16_A0101</name>
    <name evidence="10" type="ORF">E6A55_00520</name>
</gene>
<evidence type="ECO:0000313" key="12">
    <source>
        <dbReference type="Proteomes" id="UP000296079"/>
    </source>
</evidence>
<dbReference type="Gene3D" id="1.20.140.10">
    <property type="entry name" value="Butyryl-CoA Dehydrogenase, subunit A, domain 3"/>
    <property type="match status" value="2"/>
</dbReference>
<dbReference type="Pfam" id="PF00441">
    <property type="entry name" value="Acyl-CoA_dh_1"/>
    <property type="match status" value="2"/>
</dbReference>
<dbReference type="InterPro" id="IPR052161">
    <property type="entry name" value="Mycobact_Acyl-CoA_DH"/>
</dbReference>
<reference evidence="10 12" key="2">
    <citation type="submission" date="2019-04" db="EMBL/GenBank/DDBJ databases">
        <title>Long-read de novo sequencing of Cupriavidus necator H16.</title>
        <authorList>
            <person name="Little G.T."/>
            <person name="Ehsaan M."/>
            <person name="Arenas-Lopez C."/>
            <person name="Jawed K."/>
            <person name="Winzer K."/>
            <person name="Kovacs K."/>
            <person name="Malys N."/>
            <person name="Minton N.P."/>
        </authorList>
    </citation>
    <scope>NUCLEOTIDE SEQUENCE [LARGE SCALE GENOMIC DNA]</scope>
    <source>
        <strain evidence="10 12">H16</strain>
    </source>
</reference>
<feature type="domain" description="Acyl-CoA dehydrogenase/oxidase C-terminal" evidence="6">
    <location>
        <begin position="234"/>
        <end position="397"/>
    </location>
</feature>
<evidence type="ECO:0000256" key="4">
    <source>
        <dbReference type="ARBA" id="ARBA00022827"/>
    </source>
</evidence>
<evidence type="ECO:0000259" key="8">
    <source>
        <dbReference type="Pfam" id="PF02771"/>
    </source>
</evidence>
<dbReference type="EMBL" id="AM260479">
    <property type="protein sequence ID" value="CAJ91253.1"/>
    <property type="molecule type" value="Genomic_DNA"/>
</dbReference>
<comment type="similarity">
    <text evidence="2">Belongs to the acyl-CoA dehydrogenase family.</text>
</comment>
<sequence length="784" mass="86279">MPDHSRADRLEAFRQEVRSFLREVVPPDIRAASRAHCLVTREQAVRWQRILHARGWAAPGWPREYGGPGWSLVEQAIFREELAASDAPRYDNLGIDTIGPTLIRYGTPEQCRRFLPGMLSFDDFWAQGYSEPDAGSDLASLRTVARRDGDEWVVNGSKIWQTLGQWANWALVLVRTDPSARRKQEGISVLLMDLRTPGVTVRPIRFINGAHFHVQMFFDDVRVPAANLVGVEHAGWSIAKGLLVIERLFVARVGDCKAELASVAKLAGKWRPGPGAQIDDALLARRHAELDIRMRALEAAWWPAVRFAEQGGSPELEASLLKLDGNLLLQDLHTFKLDALGARTLPFDPRAIDGEPSPEPLSPGHAENFPLHYWRYRGITLAGGSSEIQRQIVAKAVFGGLTEIDRPRQDQMDEQQAIMDGTLRRWLDKHYGFERRREAVAARDGFDPAAWAALAELGLTGLLIPECDGGLGGTLSDLMPLLEALGEALVVEPMLWSAVLGTQVLLGAENAEGREPLLAALASGQARCALAYREGQSRRDVHHPETVARRDGAHWRLHGVNRLVMGAAQAQHLFVTACLPEGGLALFDVPSQAAGVGLRAYQLHDGRSAADIRFDNVELPASALLCGADHATALLDDALELATLALCAESIGAMRRSLALTVEYMRMRKQFGRTLSEQQVLQHRVADHYRGWHAARQLVREAVAGWSLVPPAERSRRVSAAKYMVGHASRVLALDALQLHGAIGMQDETPISHYSKRLMANDALLGNASAHLGRFVDAGHRSQA</sequence>
<feature type="domain" description="Acyl-CoA dehydrogenase/oxidase N-terminal" evidence="8">
    <location>
        <begin position="414"/>
        <end position="525"/>
    </location>
</feature>
<dbReference type="EMBL" id="CP039287">
    <property type="protein sequence ID" value="QCB99215.1"/>
    <property type="molecule type" value="Genomic_DNA"/>
</dbReference>
<keyword evidence="5 9" id="KW-0560">Oxidoreductase</keyword>
<comment type="cofactor">
    <cofactor evidence="1">
        <name>FAD</name>
        <dbReference type="ChEBI" id="CHEBI:57692"/>
    </cofactor>
</comment>
<accession>Q0KFG8</accession>
<dbReference type="EC" id="1.3.99.3" evidence="9"/>
<dbReference type="Gene3D" id="2.40.110.10">
    <property type="entry name" value="Butyryl-CoA Dehydrogenase, subunit A, domain 2"/>
    <property type="match status" value="2"/>
</dbReference>
<evidence type="ECO:0000256" key="1">
    <source>
        <dbReference type="ARBA" id="ARBA00001974"/>
    </source>
</evidence>
<dbReference type="GO" id="GO:0016627">
    <property type="term" value="F:oxidoreductase activity, acting on the CH-CH group of donors"/>
    <property type="evidence" value="ECO:0007669"/>
    <property type="project" value="InterPro"/>
</dbReference>
<dbReference type="Gene3D" id="1.10.540.10">
    <property type="entry name" value="Acyl-CoA dehydrogenase/oxidase, N-terminal domain"/>
    <property type="match status" value="2"/>
</dbReference>
<name>Q0KFG8_CUPNH</name>
<feature type="domain" description="Acyl-CoA dehydrogenase/oxidase C-terminal" evidence="6">
    <location>
        <begin position="638"/>
        <end position="767"/>
    </location>
</feature>
<dbReference type="eggNOG" id="COG1960">
    <property type="taxonomic scope" value="Bacteria"/>
</dbReference>
<keyword evidence="4" id="KW-0274">FAD</keyword>
<dbReference type="GO" id="GO:0050660">
    <property type="term" value="F:flavin adenine dinucleotide binding"/>
    <property type="evidence" value="ECO:0007669"/>
    <property type="project" value="InterPro"/>
</dbReference>
<dbReference type="PANTHER" id="PTHR43292">
    <property type="entry name" value="ACYL-COA DEHYDROGENASE"/>
    <property type="match status" value="1"/>
</dbReference>
<keyword evidence="3" id="KW-0285">Flavoprotein</keyword>
<reference evidence="9 11" key="1">
    <citation type="journal article" date="2006" name="Nat. Biotechnol.">
        <title>Genome sequence of the bioplastic-producing 'Knallgas' bacterium Ralstonia eutropha H16.</title>
        <authorList>
            <person name="Pohlmann A."/>
            <person name="Fricke W.F."/>
            <person name="Reinecke F."/>
            <person name="Kusian B."/>
            <person name="Liesegang H."/>
            <person name="Cramm R."/>
            <person name="Eitinger T."/>
            <person name="Ewering C."/>
            <person name="Potter M."/>
            <person name="Schwartz E."/>
            <person name="Strittmatter A."/>
            <person name="Voss I."/>
            <person name="Gottschalk G."/>
            <person name="Steinbuechel A."/>
            <person name="Friedrich B."/>
            <person name="Bowien B."/>
        </authorList>
    </citation>
    <scope>NUCLEOTIDE SEQUENCE [LARGE SCALE GENOMIC DNA]</scope>
    <source>
        <strain evidence="11">ATCC 17699 / DSM 428 / KCTC 22496 / NCIMB 10442 / H16 / Stanier 337</strain>
        <strain evidence="9">H16</strain>
    </source>
</reference>
<dbReference type="InterPro" id="IPR009075">
    <property type="entry name" value="AcylCo_DH/oxidase_C"/>
</dbReference>
<dbReference type="AlphaFoldDB" id="Q0KFG8"/>
<dbReference type="PATRIC" id="fig|381666.6.peg.450"/>
<dbReference type="STRING" id="381666.H16_A0101"/>
<dbReference type="Pfam" id="PF02770">
    <property type="entry name" value="Acyl-CoA_dh_M"/>
    <property type="match status" value="1"/>
</dbReference>
<dbReference type="CDD" id="cd00567">
    <property type="entry name" value="ACAD"/>
    <property type="match status" value="1"/>
</dbReference>
<dbReference type="Proteomes" id="UP000296079">
    <property type="component" value="Chromosome 1"/>
</dbReference>
<dbReference type="SUPFAM" id="SSF47203">
    <property type="entry name" value="Acyl-CoA dehydrogenase C-terminal domain-like"/>
    <property type="match status" value="2"/>
</dbReference>
<dbReference type="InterPro" id="IPR013786">
    <property type="entry name" value="AcylCoA_DH/ox_N"/>
</dbReference>
<proteinExistence type="inferred from homology"/>
<dbReference type="HOGENOM" id="CLU_019128_0_0_4"/>
<dbReference type="InterPro" id="IPR006091">
    <property type="entry name" value="Acyl-CoA_Oxase/DH_mid-dom"/>
</dbReference>
<dbReference type="Proteomes" id="UP000008210">
    <property type="component" value="Chromosome 1"/>
</dbReference>
<dbReference type="InterPro" id="IPR037069">
    <property type="entry name" value="AcylCoA_DH/ox_N_sf"/>
</dbReference>
<feature type="domain" description="Acyl-CoA dehydrogenase/oxidase N-terminal" evidence="8">
    <location>
        <begin position="10"/>
        <end position="120"/>
    </location>
</feature>
<dbReference type="PANTHER" id="PTHR43292:SF3">
    <property type="entry name" value="ACYL-COA DEHYDROGENASE FADE29"/>
    <property type="match status" value="1"/>
</dbReference>
<dbReference type="RefSeq" id="WP_011614350.1">
    <property type="nucleotide sequence ID" value="NC_008313.1"/>
</dbReference>